<reference evidence="3" key="1">
    <citation type="journal article" date="2023" name="Mol. Biol. Evol.">
        <title>Third-Generation Sequencing Reveals the Adaptive Role of the Epigenome in Three Deep-Sea Polychaetes.</title>
        <authorList>
            <person name="Perez M."/>
            <person name="Aroh O."/>
            <person name="Sun Y."/>
            <person name="Lan Y."/>
            <person name="Juniper S.K."/>
            <person name="Young C.R."/>
            <person name="Angers B."/>
            <person name="Qian P.Y."/>
        </authorList>
    </citation>
    <scope>NUCLEOTIDE SEQUENCE</scope>
    <source>
        <strain evidence="3">R07B-5</strain>
    </source>
</reference>
<proteinExistence type="predicted"/>
<keyword evidence="4" id="KW-1185">Reference proteome</keyword>
<protein>
    <recommendedName>
        <fullName evidence="2">C-Maf-inducing protein PH domain-containing protein</fullName>
    </recommendedName>
</protein>
<dbReference type="AlphaFoldDB" id="A0AAD9KX23"/>
<evidence type="ECO:0000313" key="4">
    <source>
        <dbReference type="Proteomes" id="UP001209878"/>
    </source>
</evidence>
<dbReference type="EMBL" id="JAODUO010000503">
    <property type="protein sequence ID" value="KAK2179239.1"/>
    <property type="molecule type" value="Genomic_DNA"/>
</dbReference>
<organism evidence="3 4">
    <name type="scientific">Ridgeia piscesae</name>
    <name type="common">Tubeworm</name>
    <dbReference type="NCBI Taxonomy" id="27915"/>
    <lineage>
        <taxon>Eukaryota</taxon>
        <taxon>Metazoa</taxon>
        <taxon>Spiralia</taxon>
        <taxon>Lophotrochozoa</taxon>
        <taxon>Annelida</taxon>
        <taxon>Polychaeta</taxon>
        <taxon>Sedentaria</taxon>
        <taxon>Canalipalpata</taxon>
        <taxon>Sabellida</taxon>
        <taxon>Siboglinidae</taxon>
        <taxon>Ridgeia</taxon>
    </lineage>
</organism>
<dbReference type="InterPro" id="IPR056429">
    <property type="entry name" value="PH_CMIP"/>
</dbReference>
<sequence>MWCGIERSSALDGGSVYCFSNMATSSNGNEDSSSVCSSSESRGSLGSPSPPASPVVTGSCPSVTTKRAASGPRFKLIQEGDVTVCRLNHTRTIVSKIMNSRYLRRWETHHLILDEGEIRSTSVSSPR</sequence>
<feature type="region of interest" description="Disordered" evidence="1">
    <location>
        <begin position="25"/>
        <end position="66"/>
    </location>
</feature>
<feature type="domain" description="C-Maf-inducing protein PH" evidence="2">
    <location>
        <begin position="73"/>
        <end position="122"/>
    </location>
</feature>
<comment type="caution">
    <text evidence="3">The sequence shown here is derived from an EMBL/GenBank/DDBJ whole genome shotgun (WGS) entry which is preliminary data.</text>
</comment>
<evidence type="ECO:0000256" key="1">
    <source>
        <dbReference type="SAM" id="MobiDB-lite"/>
    </source>
</evidence>
<accession>A0AAD9KX23</accession>
<evidence type="ECO:0000259" key="2">
    <source>
        <dbReference type="Pfam" id="PF23066"/>
    </source>
</evidence>
<name>A0AAD9KX23_RIDPI</name>
<feature type="compositionally biased region" description="Low complexity" evidence="1">
    <location>
        <begin position="25"/>
        <end position="47"/>
    </location>
</feature>
<evidence type="ECO:0000313" key="3">
    <source>
        <dbReference type="EMBL" id="KAK2179239.1"/>
    </source>
</evidence>
<dbReference type="Pfam" id="PF23066">
    <property type="entry name" value="PH_21"/>
    <property type="match status" value="1"/>
</dbReference>
<gene>
    <name evidence="3" type="ORF">NP493_503g00000</name>
</gene>
<dbReference type="Proteomes" id="UP001209878">
    <property type="component" value="Unassembled WGS sequence"/>
</dbReference>